<keyword evidence="1" id="KW-0812">Transmembrane</keyword>
<gene>
    <name evidence="2" type="ORF">FSB76_06415</name>
</gene>
<dbReference type="AlphaFoldDB" id="A0A5B8VYQ2"/>
<sequence length="97" mass="11222">MRISQRMLSMTLIVLVILTLFFVYGWVNSMVSYKYQVQDFQRKGDDAFAGLDEEQISILHTIVFCKITAITCFALLILTLIVNEKEPGFNGRVYYTK</sequence>
<dbReference type="Proteomes" id="UP000321362">
    <property type="component" value="Chromosome"/>
</dbReference>
<dbReference type="RefSeq" id="WP_147052794.1">
    <property type="nucleotide sequence ID" value="NZ_CP042437.1"/>
</dbReference>
<proteinExistence type="predicted"/>
<organism evidence="2 3">
    <name type="scientific">Mucilaginibacter ginsenosidivorax</name>
    <dbReference type="NCBI Taxonomy" id="862126"/>
    <lineage>
        <taxon>Bacteria</taxon>
        <taxon>Pseudomonadati</taxon>
        <taxon>Bacteroidota</taxon>
        <taxon>Sphingobacteriia</taxon>
        <taxon>Sphingobacteriales</taxon>
        <taxon>Sphingobacteriaceae</taxon>
        <taxon>Mucilaginibacter</taxon>
    </lineage>
</organism>
<keyword evidence="3" id="KW-1185">Reference proteome</keyword>
<evidence type="ECO:0000256" key="1">
    <source>
        <dbReference type="SAM" id="Phobius"/>
    </source>
</evidence>
<evidence type="ECO:0000313" key="3">
    <source>
        <dbReference type="Proteomes" id="UP000321362"/>
    </source>
</evidence>
<evidence type="ECO:0000313" key="2">
    <source>
        <dbReference type="EMBL" id="QEC75596.1"/>
    </source>
</evidence>
<reference evidence="2 3" key="1">
    <citation type="journal article" date="2013" name="J. Microbiol.">
        <title>Mucilaginibacter ginsenosidivorax sp. nov., with ginsenoside converting activity isolated from sediment.</title>
        <authorList>
            <person name="Kim J.K."/>
            <person name="Choi T.E."/>
            <person name="Liu Q.M."/>
            <person name="Park H.Y."/>
            <person name="Yi T.H."/>
            <person name="Yoon M.H."/>
            <person name="Kim S.C."/>
            <person name="Im W.T."/>
        </authorList>
    </citation>
    <scope>NUCLEOTIDE SEQUENCE [LARGE SCALE GENOMIC DNA]</scope>
    <source>
        <strain evidence="2 3">KHI28</strain>
    </source>
</reference>
<dbReference type="OrthoDB" id="9862184at2"/>
<feature type="transmembrane region" description="Helical" evidence="1">
    <location>
        <begin position="7"/>
        <end position="27"/>
    </location>
</feature>
<accession>A0A5B8VYQ2</accession>
<dbReference type="EMBL" id="CP042437">
    <property type="protein sequence ID" value="QEC75596.1"/>
    <property type="molecule type" value="Genomic_DNA"/>
</dbReference>
<protein>
    <submittedName>
        <fullName evidence="2">Uncharacterized protein</fullName>
    </submittedName>
</protein>
<name>A0A5B8VYQ2_9SPHI</name>
<keyword evidence="1" id="KW-0472">Membrane</keyword>
<keyword evidence="1" id="KW-1133">Transmembrane helix</keyword>
<feature type="transmembrane region" description="Helical" evidence="1">
    <location>
        <begin position="58"/>
        <end position="82"/>
    </location>
</feature>
<dbReference type="KEGG" id="mgk:FSB76_06415"/>